<keyword evidence="3" id="KW-1185">Reference proteome</keyword>
<sequence length="219" mass="23707">MPPKLMNLISGILILVALIIQNGRQNVVTAVTVSTPELIAATTVKANYDQVVTRKARDVASPSTTKTLNDQQHSADTVCSTCMQMGVSMRSIYLLILILPLTFLILGLIVACAAAYVLSSVLGRSLMELEQTVVTGEPIKKATGADFHKFQINEAFLIQINALESAILSLFQYLSNPAETFVLCQMFYLSTTATRIKTASLSCSLTFVGVVVERCIPSD</sequence>
<name>A0A915JDC7_ROMCU</name>
<evidence type="ECO:0000256" key="2">
    <source>
        <dbReference type="SAM" id="SignalP"/>
    </source>
</evidence>
<evidence type="ECO:0000313" key="3">
    <source>
        <dbReference type="Proteomes" id="UP000887565"/>
    </source>
</evidence>
<keyword evidence="1" id="KW-0812">Transmembrane</keyword>
<reference evidence="4" key="1">
    <citation type="submission" date="2022-11" db="UniProtKB">
        <authorList>
            <consortium name="WormBaseParasite"/>
        </authorList>
    </citation>
    <scope>IDENTIFICATION</scope>
</reference>
<protein>
    <submittedName>
        <fullName evidence="4">Uncharacterized protein</fullName>
    </submittedName>
</protein>
<dbReference type="WBParaSite" id="nRc.2.0.1.t23805-RA">
    <property type="protein sequence ID" value="nRc.2.0.1.t23805-RA"/>
    <property type="gene ID" value="nRc.2.0.1.g23805"/>
</dbReference>
<evidence type="ECO:0000313" key="4">
    <source>
        <dbReference type="WBParaSite" id="nRc.2.0.1.t23805-RA"/>
    </source>
</evidence>
<dbReference type="AlphaFoldDB" id="A0A915JDC7"/>
<dbReference type="Proteomes" id="UP000887565">
    <property type="component" value="Unplaced"/>
</dbReference>
<accession>A0A915JDC7</accession>
<feature type="chain" id="PRO_5037824312" evidence="2">
    <location>
        <begin position="26"/>
        <end position="219"/>
    </location>
</feature>
<organism evidence="3 4">
    <name type="scientific">Romanomermis culicivorax</name>
    <name type="common">Nematode worm</name>
    <dbReference type="NCBI Taxonomy" id="13658"/>
    <lineage>
        <taxon>Eukaryota</taxon>
        <taxon>Metazoa</taxon>
        <taxon>Ecdysozoa</taxon>
        <taxon>Nematoda</taxon>
        <taxon>Enoplea</taxon>
        <taxon>Dorylaimia</taxon>
        <taxon>Mermithida</taxon>
        <taxon>Mermithoidea</taxon>
        <taxon>Mermithidae</taxon>
        <taxon>Romanomermis</taxon>
    </lineage>
</organism>
<keyword evidence="1" id="KW-1133">Transmembrane helix</keyword>
<proteinExistence type="predicted"/>
<feature type="signal peptide" evidence="2">
    <location>
        <begin position="1"/>
        <end position="25"/>
    </location>
</feature>
<keyword evidence="2" id="KW-0732">Signal</keyword>
<keyword evidence="1" id="KW-0472">Membrane</keyword>
<feature type="transmembrane region" description="Helical" evidence="1">
    <location>
        <begin position="92"/>
        <end position="118"/>
    </location>
</feature>
<evidence type="ECO:0000256" key="1">
    <source>
        <dbReference type="SAM" id="Phobius"/>
    </source>
</evidence>